<protein>
    <recommendedName>
        <fullName evidence="4">Crinkler effector protein N-terminal domain-containing protein</fullName>
    </recommendedName>
</protein>
<evidence type="ECO:0000313" key="5">
    <source>
        <dbReference type="EnsemblProtists" id="PYU1_T011138"/>
    </source>
</evidence>
<dbReference type="Pfam" id="PF20147">
    <property type="entry name" value="Crinkler"/>
    <property type="match status" value="1"/>
</dbReference>
<evidence type="ECO:0000313" key="6">
    <source>
        <dbReference type="Proteomes" id="UP000019132"/>
    </source>
</evidence>
<dbReference type="AlphaFoldDB" id="K3X1N9"/>
<organism evidence="5 6">
    <name type="scientific">Globisporangium ultimum (strain ATCC 200006 / CBS 805.95 / DAOM BR144)</name>
    <name type="common">Pythium ultimum</name>
    <dbReference type="NCBI Taxonomy" id="431595"/>
    <lineage>
        <taxon>Eukaryota</taxon>
        <taxon>Sar</taxon>
        <taxon>Stramenopiles</taxon>
        <taxon>Oomycota</taxon>
        <taxon>Peronosporomycetes</taxon>
        <taxon>Pythiales</taxon>
        <taxon>Pythiaceae</taxon>
        <taxon>Globisporangium</taxon>
    </lineage>
</organism>
<evidence type="ECO:0000256" key="1">
    <source>
        <dbReference type="ARBA" id="ARBA00004340"/>
    </source>
</evidence>
<evidence type="ECO:0000259" key="4">
    <source>
        <dbReference type="Pfam" id="PF20147"/>
    </source>
</evidence>
<reference evidence="5" key="3">
    <citation type="submission" date="2015-02" db="UniProtKB">
        <authorList>
            <consortium name="EnsemblProtists"/>
        </authorList>
    </citation>
    <scope>IDENTIFICATION</scope>
    <source>
        <strain evidence="5">DAOM BR144</strain>
    </source>
</reference>
<dbReference type="VEuPathDB" id="FungiDB:PYU1_G011114"/>
<dbReference type="HOGENOM" id="CLU_1491941_0_0_1"/>
<dbReference type="Proteomes" id="UP000019132">
    <property type="component" value="Unassembled WGS sequence"/>
</dbReference>
<accession>K3X1N9</accession>
<evidence type="ECO:0000256" key="2">
    <source>
        <dbReference type="ARBA" id="ARBA00004613"/>
    </source>
</evidence>
<evidence type="ECO:0000256" key="3">
    <source>
        <dbReference type="ARBA" id="ARBA00022525"/>
    </source>
</evidence>
<dbReference type="InterPro" id="IPR045379">
    <property type="entry name" value="Crinkler_N"/>
</dbReference>
<dbReference type="InParanoid" id="K3X1N9"/>
<dbReference type="GO" id="GO:0043657">
    <property type="term" value="C:host cell"/>
    <property type="evidence" value="ECO:0007669"/>
    <property type="project" value="UniProtKB-SubCell"/>
</dbReference>
<feature type="domain" description="Crinkler effector protein N-terminal" evidence="4">
    <location>
        <begin position="4"/>
        <end position="114"/>
    </location>
</feature>
<keyword evidence="3" id="KW-0964">Secreted</keyword>
<dbReference type="GO" id="GO:0005576">
    <property type="term" value="C:extracellular region"/>
    <property type="evidence" value="ECO:0007669"/>
    <property type="project" value="UniProtKB-SubCell"/>
</dbReference>
<proteinExistence type="predicted"/>
<reference evidence="6" key="1">
    <citation type="journal article" date="2010" name="Genome Biol.">
        <title>Genome sequence of the necrotrophic plant pathogen Pythium ultimum reveals original pathogenicity mechanisms and effector repertoire.</title>
        <authorList>
            <person name="Levesque C.A."/>
            <person name="Brouwer H."/>
            <person name="Cano L."/>
            <person name="Hamilton J.P."/>
            <person name="Holt C."/>
            <person name="Huitema E."/>
            <person name="Raffaele S."/>
            <person name="Robideau G.P."/>
            <person name="Thines M."/>
            <person name="Win J."/>
            <person name="Zerillo M.M."/>
            <person name="Beakes G.W."/>
            <person name="Boore J.L."/>
            <person name="Busam D."/>
            <person name="Dumas B."/>
            <person name="Ferriera S."/>
            <person name="Fuerstenberg S.I."/>
            <person name="Gachon C.M."/>
            <person name="Gaulin E."/>
            <person name="Govers F."/>
            <person name="Grenville-Briggs L."/>
            <person name="Horner N."/>
            <person name="Hostetler J."/>
            <person name="Jiang R.H."/>
            <person name="Johnson J."/>
            <person name="Krajaejun T."/>
            <person name="Lin H."/>
            <person name="Meijer H.J."/>
            <person name="Moore B."/>
            <person name="Morris P."/>
            <person name="Phuntmart V."/>
            <person name="Puiu D."/>
            <person name="Shetty J."/>
            <person name="Stajich J.E."/>
            <person name="Tripathy S."/>
            <person name="Wawra S."/>
            <person name="van West P."/>
            <person name="Whitty B.R."/>
            <person name="Coutinho P.M."/>
            <person name="Henrissat B."/>
            <person name="Martin F."/>
            <person name="Thomas P.D."/>
            <person name="Tyler B.M."/>
            <person name="De Vries R.P."/>
            <person name="Kamoun S."/>
            <person name="Yandell M."/>
            <person name="Tisserat N."/>
            <person name="Buell C.R."/>
        </authorList>
    </citation>
    <scope>NUCLEOTIDE SEQUENCE</scope>
    <source>
        <strain evidence="6">DAOM:BR144</strain>
    </source>
</reference>
<comment type="subcellular location">
    <subcellularLocation>
        <location evidence="1">Host cell</location>
    </subcellularLocation>
    <subcellularLocation>
        <location evidence="2">Secreted</location>
    </subcellularLocation>
</comment>
<name>K3X1N9_GLOUD</name>
<reference evidence="6" key="2">
    <citation type="submission" date="2010-04" db="EMBL/GenBank/DDBJ databases">
        <authorList>
            <person name="Buell R."/>
            <person name="Hamilton J."/>
            <person name="Hostetler J."/>
        </authorList>
    </citation>
    <scope>NUCLEOTIDE SEQUENCE [LARGE SCALE GENOMIC DNA]</scope>
    <source>
        <strain evidence="6">DAOM:BR144</strain>
    </source>
</reference>
<dbReference type="EnsemblProtists" id="PYU1_T011138">
    <property type="protein sequence ID" value="PYU1_T011138"/>
    <property type="gene ID" value="PYU1_G011114"/>
</dbReference>
<sequence length="181" mass="20370">MALVELQCAVLGEEGNIFPVVADLNAYAEDLRYTIFYQKFSRRCNLLPFDVALYLAKDMSGSEWLTDNADLDAFLKGGQVSSQLVRMWPNCRLNHPEYLGTNFEPRNNEINVLVHVKSKRAVLPESAKENPRPERSIDTKLAEDATTIGLSSRPRWPSGRLPSLCPPQMFSGTSLQLKKNV</sequence>
<dbReference type="EMBL" id="GL376606">
    <property type="status" value="NOT_ANNOTATED_CDS"/>
    <property type="molecule type" value="Genomic_DNA"/>
</dbReference>
<keyword evidence="6" id="KW-1185">Reference proteome</keyword>